<feature type="region of interest" description="Disordered" evidence="1">
    <location>
        <begin position="1"/>
        <end position="116"/>
    </location>
</feature>
<feature type="region of interest" description="Disordered" evidence="1">
    <location>
        <begin position="1348"/>
        <end position="1482"/>
    </location>
</feature>
<organism evidence="3 4">
    <name type="scientific">Paramarasmius palmivorus</name>
    <dbReference type="NCBI Taxonomy" id="297713"/>
    <lineage>
        <taxon>Eukaryota</taxon>
        <taxon>Fungi</taxon>
        <taxon>Dikarya</taxon>
        <taxon>Basidiomycota</taxon>
        <taxon>Agaricomycotina</taxon>
        <taxon>Agaricomycetes</taxon>
        <taxon>Agaricomycetidae</taxon>
        <taxon>Agaricales</taxon>
        <taxon>Marasmiineae</taxon>
        <taxon>Marasmiaceae</taxon>
        <taxon>Paramarasmius</taxon>
    </lineage>
</organism>
<feature type="compositionally biased region" description="Low complexity" evidence="1">
    <location>
        <begin position="1575"/>
        <end position="1616"/>
    </location>
</feature>
<feature type="compositionally biased region" description="Low complexity" evidence="1">
    <location>
        <begin position="1241"/>
        <end position="1251"/>
    </location>
</feature>
<feature type="region of interest" description="Disordered" evidence="1">
    <location>
        <begin position="1063"/>
        <end position="1150"/>
    </location>
</feature>
<dbReference type="InterPro" id="IPR041457">
    <property type="entry name" value="CxC2_KDZ-assoc"/>
</dbReference>
<gene>
    <name evidence="3" type="ORF">VNI00_018947</name>
</gene>
<dbReference type="PANTHER" id="PTHR33104">
    <property type="entry name" value="SI:DKEY-29D5.2"/>
    <property type="match status" value="1"/>
</dbReference>
<evidence type="ECO:0000313" key="3">
    <source>
        <dbReference type="EMBL" id="KAK7016228.1"/>
    </source>
</evidence>
<feature type="compositionally biased region" description="Basic residues" evidence="1">
    <location>
        <begin position="1367"/>
        <end position="1392"/>
    </location>
</feature>
<feature type="compositionally biased region" description="Acidic residues" evidence="1">
    <location>
        <begin position="1136"/>
        <end position="1149"/>
    </location>
</feature>
<feature type="compositionally biased region" description="Acidic residues" evidence="1">
    <location>
        <begin position="1396"/>
        <end position="1405"/>
    </location>
</feature>
<feature type="compositionally biased region" description="Polar residues" evidence="1">
    <location>
        <begin position="1466"/>
        <end position="1482"/>
    </location>
</feature>
<comment type="caution">
    <text evidence="3">The sequence shown here is derived from an EMBL/GenBank/DDBJ whole genome shotgun (WGS) entry which is preliminary data.</text>
</comment>
<feature type="compositionally biased region" description="Acidic residues" evidence="1">
    <location>
        <begin position="1087"/>
        <end position="1126"/>
    </location>
</feature>
<reference evidence="3 4" key="1">
    <citation type="submission" date="2024-01" db="EMBL/GenBank/DDBJ databases">
        <title>A draft genome for a cacao thread blight-causing isolate of Paramarasmius palmivorus.</title>
        <authorList>
            <person name="Baruah I.K."/>
            <person name="Bukari Y."/>
            <person name="Amoako-Attah I."/>
            <person name="Meinhardt L.W."/>
            <person name="Bailey B.A."/>
            <person name="Cohen S.P."/>
        </authorList>
    </citation>
    <scope>NUCLEOTIDE SEQUENCE [LARGE SCALE GENOMIC DNA]</scope>
    <source>
        <strain evidence="3 4">GH-12</strain>
    </source>
</reference>
<feature type="compositionally biased region" description="Pro residues" evidence="1">
    <location>
        <begin position="1565"/>
        <end position="1574"/>
    </location>
</feature>
<protein>
    <recommendedName>
        <fullName evidence="2">CxC2-like cysteine cluster KDZ transposase-associated domain-containing protein</fullName>
    </recommendedName>
</protein>
<feature type="compositionally biased region" description="Acidic residues" evidence="1">
    <location>
        <begin position="1349"/>
        <end position="1362"/>
    </location>
</feature>
<dbReference type="InterPro" id="IPR040521">
    <property type="entry name" value="KDZ"/>
</dbReference>
<evidence type="ECO:0000259" key="2">
    <source>
        <dbReference type="Pfam" id="PF18803"/>
    </source>
</evidence>
<feature type="compositionally biased region" description="Polar residues" evidence="1">
    <location>
        <begin position="1226"/>
        <end position="1238"/>
    </location>
</feature>
<dbReference type="Proteomes" id="UP001383192">
    <property type="component" value="Unassembled WGS sequence"/>
</dbReference>
<dbReference type="PANTHER" id="PTHR33104:SF2">
    <property type="entry name" value="CXC3 LIKE CYSTEINE CLUSTER DOMAIN-CONTAINING PROTEIN"/>
    <property type="match status" value="1"/>
</dbReference>
<accession>A0AAW0AT26</accession>
<evidence type="ECO:0000256" key="1">
    <source>
        <dbReference type="SAM" id="MobiDB-lite"/>
    </source>
</evidence>
<evidence type="ECO:0000313" key="4">
    <source>
        <dbReference type="Proteomes" id="UP001383192"/>
    </source>
</evidence>
<feature type="compositionally biased region" description="Basic residues" evidence="1">
    <location>
        <begin position="1"/>
        <end position="12"/>
    </location>
</feature>
<feature type="compositionally biased region" description="Polar residues" evidence="1">
    <location>
        <begin position="1497"/>
        <end position="1524"/>
    </location>
</feature>
<feature type="compositionally biased region" description="Low complexity" evidence="1">
    <location>
        <begin position="1531"/>
        <end position="1548"/>
    </location>
</feature>
<dbReference type="Pfam" id="PF18758">
    <property type="entry name" value="KDZ"/>
    <property type="match status" value="1"/>
</dbReference>
<proteinExistence type="predicted"/>
<feature type="region of interest" description="Disordered" evidence="1">
    <location>
        <begin position="1497"/>
        <end position="1616"/>
    </location>
</feature>
<feature type="region of interest" description="Disordered" evidence="1">
    <location>
        <begin position="1223"/>
        <end position="1287"/>
    </location>
</feature>
<dbReference type="Pfam" id="PF18803">
    <property type="entry name" value="CxC2"/>
    <property type="match status" value="1"/>
</dbReference>
<feature type="compositionally biased region" description="Basic and acidic residues" evidence="1">
    <location>
        <begin position="1406"/>
        <end position="1430"/>
    </location>
</feature>
<feature type="compositionally biased region" description="Acidic residues" evidence="1">
    <location>
        <begin position="82"/>
        <end position="91"/>
    </location>
</feature>
<feature type="domain" description="CxC2-like cysteine cluster KDZ transposase-associated" evidence="2">
    <location>
        <begin position="202"/>
        <end position="316"/>
    </location>
</feature>
<keyword evidence="4" id="KW-1185">Reference proteome</keyword>
<name>A0AAW0AT26_9AGAR</name>
<sequence length="1789" mass="200956">MSKSSKSKKGTFRHATNNPLSSFTSFSSLGLSFHEPQDNVIRTQTASQDQRRIHTQVTLAPPQSPVKPKREYTSMQPSSDWDTWEDIDVPMDDTLPTGDSAIGSSSSKPRKEPTLDPSMKKYLDHRDQFLAISLLLKGRGQVVPETCIFCPPQKDPVSPTFRCMDCTSTALTCQDCCVKRHSFAPLHRILCWNGSHFERVSLRRLGLVIQLGHPDGSKCLLPSKATEQFTVLDTSGLHHVSLSYCGCTSSICPDTQLQRQKWEQLMFYEWFPSTIDRPRTACTFRCLESFQLLTLTAKITAFDYYKTLECLTDNTGRHFRSRYREFLRMVRQWRNLRMLRRAGRGHDAERNVNETQSGELAVKCIACPDPSINLPNKWTESPPELKFLYCLFISIDACFRLKRKRVSSWAKDPSLQDGWAYFVEEQPYREWVLKMKEQKEMSTCSGLSALDHANTKYNIGYDETGKGAGLCARHEFILLNSMGALQVGERYANMDYIVASLLRHVPALLVLLLSYDIMCQWSKKLHEHFLNLPPLVCQILAHRILKLTIPKLHILGHLMKCQERFSLLYTAGAGETDGEGIERLWSILGAIATSIKEMGPGSHHDTLEDHCGDWNWSKVVGLDKLLSKRLLNAVKQFQKQRDSWVSFTAHQRNEAMQWMRNVEDFEKGRTDKNPFSLPECGITIKSVRLQLAEEENAKIKSGLPSIDETTASEFIYFGLEIESRQLNLKNDIAITRTPTDQELTDFVNRRTKLLRQIKRLHTLQHKYSPASLQVFVTLPPESLSPHAEELPLLLPSSLTNSQRASPGCVPGLVKIKRRFREAQLSQTLNDLCQALVVRQRLLRYKKVNARKQGPTTRTRGIINRQLKNINVAEIYRSAWNAMLRLLNNDKSKMQWKQLGKDDVRCMDDPELAEKWKRCAAKNKRAEAQRRENAGLNPLPGAGESSRTISWIWEAANRNSGFSPLQALQDGLQVEYCKAYARVRRWREEVLLLQEEMRRCLKTLSWQEEWWRKRADIPAFVGAHRDSCSAYAHQQATIKRHIAHRFSTHWSKPKISIARGFVPTIPPVPIPSSRSKAPVSAKRKREEDEVGNDEDDEEGEEGEEGEEDEDEDEDEDDEEDGEEEDGEDSKGEKEEGLSDEGDDDEDDDEGYLSIKDRLVVMEEDWDPVGWKMHHVLLFAEYVKACARLEQGYPATPPQYPPELVSACAESADIINPMVEAVGETTVPAPTSLPTTSNPTMMAASLSSSSSSAQPRKRTRRNSDSGDNTPHSPTPELLSDNDQNIPDDSVDYGECGIKLAPGRRMGKYLALELKEMSRQERTKKVLVYSKYTQKDLHKEEQAAKKRFIDDLMNEDSEEEEEEELPTPRGKGKGKAKPKQKARGKGKGKRKHKSMRRDDEDDDEDRDLELDNRGHNAKRQRVERPTVRNEELSHTTPINPGLCTPPSSQYPRIATTPDAEAGARCTATGDGSAQASASALISTSGDADVYATARSIRGATSTACATVRGSGQQADSATSANISVDTQSAPPSPAKASSEPQASAPSSSSALPHEDNSRPGFSGGSSPTLPPPSPSPVKPRSSARSSAPHSLARSSTQPSRSQPPISSASSSSVSSGGRPSWVQQMKDYLASNITGDEWLQCIESWEDMEHEYGFVTTLQSLPTKTRPDAVLFWTKRARKGPTPPDVKQPGFGAAVTDWWNSMMPSWRTRDGHGRWERTGEGNWGALCCPGLNGLLSVLACLRWWLIEECGGLDGSVSHASTEWQAVFNDICWVMEELTKNEGAPVRKKPKSD</sequence>
<dbReference type="EMBL" id="JAYKXP010000292">
    <property type="protein sequence ID" value="KAK7016228.1"/>
    <property type="molecule type" value="Genomic_DNA"/>
</dbReference>
<feature type="compositionally biased region" description="Low complexity" evidence="1">
    <location>
        <begin position="20"/>
        <end position="33"/>
    </location>
</feature>